<dbReference type="SUPFAM" id="SSF53067">
    <property type="entry name" value="Actin-like ATPase domain"/>
    <property type="match status" value="2"/>
</dbReference>
<dbReference type="HAMAP" id="MF_00542">
    <property type="entry name" value="Butyrate_kinase"/>
    <property type="match status" value="1"/>
</dbReference>
<comment type="similarity">
    <text evidence="2 9 10">Belongs to the acetokinase family.</text>
</comment>
<evidence type="ECO:0000256" key="9">
    <source>
        <dbReference type="HAMAP-Rule" id="MF_00542"/>
    </source>
</evidence>
<evidence type="ECO:0000313" key="12">
    <source>
        <dbReference type="Proteomes" id="UP000216052"/>
    </source>
</evidence>
<dbReference type="GO" id="GO:0047761">
    <property type="term" value="F:butyrate kinase activity"/>
    <property type="evidence" value="ECO:0007669"/>
    <property type="project" value="UniProtKB-EC"/>
</dbReference>
<keyword evidence="6 9" id="KW-0418">Kinase</keyword>
<dbReference type="InterPro" id="IPR000890">
    <property type="entry name" value="Aliphatic_acid_kin_short-chain"/>
</dbReference>
<protein>
    <recommendedName>
        <fullName evidence="9">Probable butyrate kinase</fullName>
        <shortName evidence="9">BK</shortName>
        <ecNumber evidence="9">2.7.2.7</ecNumber>
    </recommendedName>
    <alternativeName>
        <fullName evidence="9">Branched-chain carboxylic acid kinase</fullName>
    </alternativeName>
</protein>
<dbReference type="PANTHER" id="PTHR21060">
    <property type="entry name" value="ACETATE KINASE"/>
    <property type="match status" value="1"/>
</dbReference>
<dbReference type="NCBIfam" id="TIGR02707">
    <property type="entry name" value="butyr_kinase"/>
    <property type="match status" value="1"/>
</dbReference>
<dbReference type="InterPro" id="IPR023865">
    <property type="entry name" value="Aliphatic_acid_kinase_CS"/>
</dbReference>
<evidence type="ECO:0000256" key="2">
    <source>
        <dbReference type="ARBA" id="ARBA00008748"/>
    </source>
</evidence>
<name>A0ABZ3IX58_SPOA4</name>
<sequence>MVEKEYKILTINPGSTSTKIAVYENEQELFRKTIDHDLEELSKYKVVADQLPLRKQAILDCLKVMNFSLAQLAAVSGRGGGGLPPVKKGAYRVNPVMVDQLVHRNYSDHASNLGALLAYDIGNGLHIPAYIYDAVAVDELMDVARLSGLPELPRVSRCHVLNMRAVALKVAEKMYKNVEELNIIVTHMGGGVTSSIINKGRLIDLIADDEGPYSPERAGRVQCRKLIDLCFSGKHNRWSATRRVKGEGGLVAYLGTNSALAVEEKIKNGDEYAKLVYYGMAYQVAKGIGELATVVNGKVDVIILTGAVAHSKMMTEWITERVSFIAPVEIMPGENEMEALALGVLRVLRGQETANEFVEN</sequence>
<evidence type="ECO:0000256" key="1">
    <source>
        <dbReference type="ARBA" id="ARBA00004496"/>
    </source>
</evidence>
<proteinExistence type="inferred from homology"/>
<dbReference type="Proteomes" id="UP000216052">
    <property type="component" value="Chromosome"/>
</dbReference>
<reference evidence="11" key="1">
    <citation type="submission" date="2024-05" db="EMBL/GenBank/DDBJ databases">
        <title>Isolation and characterization of Sporomusa carbonis sp. nov., a carboxydotrophic hydrogenogen in the genus of Sporomusa isolated from a charcoal burning pile.</title>
        <authorList>
            <person name="Boeer T."/>
            <person name="Rosenbaum F."/>
            <person name="Eysell L."/>
            <person name="Mueller V."/>
            <person name="Daniel R."/>
            <person name="Poehlein A."/>
        </authorList>
    </citation>
    <scope>NUCLEOTIDE SEQUENCE [LARGE SCALE GENOMIC DNA]</scope>
    <source>
        <strain evidence="11">DSM 3132</strain>
    </source>
</reference>
<dbReference type="PIRSF" id="PIRSF036458">
    <property type="entry name" value="Butyrate_kin"/>
    <property type="match status" value="1"/>
</dbReference>
<gene>
    <name evidence="11" type="primary">buk2_2</name>
    <name evidence="9" type="synonym">buk</name>
    <name evidence="11" type="ORF">SPACI_006560</name>
</gene>
<dbReference type="InterPro" id="IPR043129">
    <property type="entry name" value="ATPase_NBD"/>
</dbReference>
<comment type="catalytic activity">
    <reaction evidence="8 9">
        <text>butanoate + ATP = butanoyl phosphate + ADP</text>
        <dbReference type="Rhea" id="RHEA:13585"/>
        <dbReference type="ChEBI" id="CHEBI:17968"/>
        <dbReference type="ChEBI" id="CHEBI:30616"/>
        <dbReference type="ChEBI" id="CHEBI:58079"/>
        <dbReference type="ChEBI" id="CHEBI:456216"/>
        <dbReference type="EC" id="2.7.2.7"/>
    </reaction>
</comment>
<accession>A0ABZ3IX58</accession>
<evidence type="ECO:0000313" key="11">
    <source>
        <dbReference type="EMBL" id="XFO70657.1"/>
    </source>
</evidence>
<dbReference type="EMBL" id="CP155571">
    <property type="protein sequence ID" value="XFO70657.1"/>
    <property type="molecule type" value="Genomic_DNA"/>
</dbReference>
<comment type="subcellular location">
    <subcellularLocation>
        <location evidence="1 9">Cytoplasm</location>
    </subcellularLocation>
</comment>
<keyword evidence="12" id="KW-1185">Reference proteome</keyword>
<evidence type="ECO:0000256" key="6">
    <source>
        <dbReference type="ARBA" id="ARBA00022777"/>
    </source>
</evidence>
<dbReference type="Gene3D" id="3.30.420.40">
    <property type="match status" value="2"/>
</dbReference>
<dbReference type="PRINTS" id="PR00471">
    <property type="entry name" value="ACETATEKNASE"/>
</dbReference>
<evidence type="ECO:0000256" key="5">
    <source>
        <dbReference type="ARBA" id="ARBA00022741"/>
    </source>
</evidence>
<keyword evidence="7 9" id="KW-0067">ATP-binding</keyword>
<dbReference type="PANTHER" id="PTHR21060:SF3">
    <property type="entry name" value="BUTYRATE KINASE 2-RELATED"/>
    <property type="match status" value="1"/>
</dbReference>
<dbReference type="NCBIfam" id="NF002834">
    <property type="entry name" value="PRK03011.1-5"/>
    <property type="match status" value="1"/>
</dbReference>
<organism evidence="11 12">
    <name type="scientific">Sporomusa acidovorans (strain ATCC 49682 / DSM 3132 / Mol)</name>
    <dbReference type="NCBI Taxonomy" id="1123286"/>
    <lineage>
        <taxon>Bacteria</taxon>
        <taxon>Bacillati</taxon>
        <taxon>Bacillota</taxon>
        <taxon>Negativicutes</taxon>
        <taxon>Selenomonadales</taxon>
        <taxon>Sporomusaceae</taxon>
        <taxon>Sporomusa</taxon>
    </lineage>
</organism>
<keyword evidence="5 9" id="KW-0547">Nucleotide-binding</keyword>
<dbReference type="CDD" id="cd24011">
    <property type="entry name" value="ASKHA_NBD_BK"/>
    <property type="match status" value="1"/>
</dbReference>
<evidence type="ECO:0000256" key="8">
    <source>
        <dbReference type="ARBA" id="ARBA00048596"/>
    </source>
</evidence>
<dbReference type="EC" id="2.7.2.7" evidence="9"/>
<keyword evidence="4 9" id="KW-0808">Transferase</keyword>
<dbReference type="InterPro" id="IPR011245">
    <property type="entry name" value="Butyrate_kin"/>
</dbReference>
<dbReference type="PROSITE" id="PS01075">
    <property type="entry name" value="ACETATE_KINASE_1"/>
    <property type="match status" value="1"/>
</dbReference>
<evidence type="ECO:0000256" key="7">
    <source>
        <dbReference type="ARBA" id="ARBA00022840"/>
    </source>
</evidence>
<keyword evidence="3 9" id="KW-0963">Cytoplasm</keyword>
<evidence type="ECO:0000256" key="3">
    <source>
        <dbReference type="ARBA" id="ARBA00022490"/>
    </source>
</evidence>
<evidence type="ECO:0000256" key="4">
    <source>
        <dbReference type="ARBA" id="ARBA00022679"/>
    </source>
</evidence>
<evidence type="ECO:0000256" key="10">
    <source>
        <dbReference type="RuleBase" id="RU003835"/>
    </source>
</evidence>
<dbReference type="Pfam" id="PF00871">
    <property type="entry name" value="Acetate_kinase"/>
    <property type="match status" value="1"/>
</dbReference>